<dbReference type="EMBL" id="WUFV01000012">
    <property type="protein sequence ID" value="NEK17117.1"/>
    <property type="molecule type" value="Genomic_DNA"/>
</dbReference>
<organism evidence="6 7">
    <name type="scientific">Rhizobium leguminosarum</name>
    <dbReference type="NCBI Taxonomy" id="384"/>
    <lineage>
        <taxon>Bacteria</taxon>
        <taxon>Pseudomonadati</taxon>
        <taxon>Pseudomonadota</taxon>
        <taxon>Alphaproteobacteria</taxon>
        <taxon>Hyphomicrobiales</taxon>
        <taxon>Rhizobiaceae</taxon>
        <taxon>Rhizobium/Agrobacterium group</taxon>
        <taxon>Rhizobium</taxon>
    </lineage>
</organism>
<dbReference type="RefSeq" id="WP_164047820.1">
    <property type="nucleotide sequence ID" value="NZ_WUFV01000012.1"/>
</dbReference>
<name>A0A7K3VK90_RHILE</name>
<protein>
    <submittedName>
        <fullName evidence="6">TetR family transcriptional regulator</fullName>
    </submittedName>
</protein>
<keyword evidence="2 4" id="KW-0238">DNA-binding</keyword>
<evidence type="ECO:0000256" key="4">
    <source>
        <dbReference type="PROSITE-ProRule" id="PRU00335"/>
    </source>
</evidence>
<evidence type="ECO:0000256" key="2">
    <source>
        <dbReference type="ARBA" id="ARBA00023125"/>
    </source>
</evidence>
<sequence>MESKARKRRPAFDREEGVAIAQGLFHERGYDAVGVAELCDALGIVAPSLYAAYGSKAELFNRAMKRYVETDFLPLDDILTSDSKPVEALTELFVRATEHYTRHDKWKGCMVTEGMRADDETARNMAAELAKGGSDIIANYIRDHEAKDPERVTDYVLMTLRGLSSYACLGYSTERLTHCAEMAGRALEGDFDTHTA</sequence>
<keyword evidence="1" id="KW-0805">Transcription regulation</keyword>
<dbReference type="AlphaFoldDB" id="A0A7K3VK90"/>
<dbReference type="SUPFAM" id="SSF46689">
    <property type="entry name" value="Homeodomain-like"/>
    <property type="match status" value="1"/>
</dbReference>
<dbReference type="InterPro" id="IPR036271">
    <property type="entry name" value="Tet_transcr_reg_TetR-rel_C_sf"/>
</dbReference>
<feature type="DNA-binding region" description="H-T-H motif" evidence="4">
    <location>
        <begin position="34"/>
        <end position="53"/>
    </location>
</feature>
<keyword evidence="3" id="KW-0804">Transcription</keyword>
<dbReference type="Pfam" id="PF00440">
    <property type="entry name" value="TetR_N"/>
    <property type="match status" value="1"/>
</dbReference>
<dbReference type="InterPro" id="IPR001647">
    <property type="entry name" value="HTH_TetR"/>
</dbReference>
<dbReference type="PANTHER" id="PTHR47506:SF1">
    <property type="entry name" value="HTH-TYPE TRANSCRIPTIONAL REGULATOR YJDC"/>
    <property type="match status" value="1"/>
</dbReference>
<dbReference type="Gene3D" id="1.10.10.60">
    <property type="entry name" value="Homeodomain-like"/>
    <property type="match status" value="1"/>
</dbReference>
<gene>
    <name evidence="6" type="ORF">GR257_19935</name>
</gene>
<accession>A0A7K3VK90</accession>
<evidence type="ECO:0000313" key="6">
    <source>
        <dbReference type="EMBL" id="NEK17117.1"/>
    </source>
</evidence>
<dbReference type="Proteomes" id="UP000471705">
    <property type="component" value="Unassembled WGS sequence"/>
</dbReference>
<evidence type="ECO:0000256" key="3">
    <source>
        <dbReference type="ARBA" id="ARBA00023163"/>
    </source>
</evidence>
<dbReference type="PANTHER" id="PTHR47506">
    <property type="entry name" value="TRANSCRIPTIONAL REGULATORY PROTEIN"/>
    <property type="match status" value="1"/>
</dbReference>
<proteinExistence type="predicted"/>
<evidence type="ECO:0000256" key="1">
    <source>
        <dbReference type="ARBA" id="ARBA00023015"/>
    </source>
</evidence>
<evidence type="ECO:0000259" key="5">
    <source>
        <dbReference type="PROSITE" id="PS50977"/>
    </source>
</evidence>
<evidence type="ECO:0000313" key="7">
    <source>
        <dbReference type="Proteomes" id="UP000471705"/>
    </source>
</evidence>
<dbReference type="GO" id="GO:0003677">
    <property type="term" value="F:DNA binding"/>
    <property type="evidence" value="ECO:0007669"/>
    <property type="project" value="UniProtKB-UniRule"/>
</dbReference>
<dbReference type="Gene3D" id="1.10.357.10">
    <property type="entry name" value="Tetracycline Repressor, domain 2"/>
    <property type="match status" value="1"/>
</dbReference>
<dbReference type="SUPFAM" id="SSF48498">
    <property type="entry name" value="Tetracyclin repressor-like, C-terminal domain"/>
    <property type="match status" value="1"/>
</dbReference>
<reference evidence="6 7" key="1">
    <citation type="submission" date="2019-12" db="EMBL/GenBank/DDBJ databases">
        <title>Rhizobium genotypes associated with high levels of biological nitrogen fixation by grain legumes in a temperate-maritime cropping system.</title>
        <authorList>
            <person name="Maluk M."/>
            <person name="Francesc Ferrando Molina F."/>
            <person name="Lopez Del Egido L."/>
            <person name="Lafos M."/>
            <person name="Langarica-Fuentes A."/>
            <person name="Gebre Yohannes G."/>
            <person name="Young M.W."/>
            <person name="Martin P."/>
            <person name="Gantlett R."/>
            <person name="Kenicer G."/>
            <person name="Hawes C."/>
            <person name="Begg G.S."/>
            <person name="Quilliam R.S."/>
            <person name="Squire G.R."/>
            <person name="Poole P.S."/>
            <person name="Young P.W."/>
            <person name="Iannetta P.M."/>
            <person name="James E.K."/>
        </authorList>
    </citation>
    <scope>NUCLEOTIDE SEQUENCE [LARGE SCALE GENOMIC DNA]</scope>
    <source>
        <strain evidence="6 7">JHI54</strain>
    </source>
</reference>
<dbReference type="InterPro" id="IPR009057">
    <property type="entry name" value="Homeodomain-like_sf"/>
</dbReference>
<feature type="domain" description="HTH tetR-type" evidence="5">
    <location>
        <begin position="11"/>
        <end position="71"/>
    </location>
</feature>
<dbReference type="PROSITE" id="PS50977">
    <property type="entry name" value="HTH_TETR_2"/>
    <property type="match status" value="1"/>
</dbReference>
<comment type="caution">
    <text evidence="6">The sequence shown here is derived from an EMBL/GenBank/DDBJ whole genome shotgun (WGS) entry which is preliminary data.</text>
</comment>